<protein>
    <submittedName>
        <fullName evidence="1">Uncharacterized protein</fullName>
    </submittedName>
</protein>
<name>A0A0H3ZP00_9VIBR</name>
<proteinExistence type="predicted"/>
<reference evidence="1" key="1">
    <citation type="journal article" date="2015" name="MBio">
        <title>Eco-Evolutionary Dynamics of Episomes among Ecologically Cohesive Bacterial Populations.</title>
        <authorList>
            <person name="Xue H."/>
            <person name="Cordero O.X."/>
            <person name="Camas F.M."/>
            <person name="Trimble W."/>
            <person name="Meyer F."/>
            <person name="Guglielmini J."/>
            <person name="Rocha E.P."/>
            <person name="Polz M.F."/>
        </authorList>
    </citation>
    <scope>NUCLEOTIDE SEQUENCE</scope>
    <source>
        <strain evidence="1">FF_210</strain>
    </source>
</reference>
<evidence type="ECO:0000313" key="1">
    <source>
        <dbReference type="EMBL" id="AKN38053.1"/>
    </source>
</evidence>
<dbReference type="EMBL" id="KP795560">
    <property type="protein sequence ID" value="AKN38053.1"/>
    <property type="molecule type" value="Genomic_DNA"/>
</dbReference>
<dbReference type="AlphaFoldDB" id="A0A0H3ZP00"/>
<accession>A0A0H3ZP00</accession>
<sequence>MYFSSCLSEYINVDVEYIEESLIKYFIMSLKDTSGYISV</sequence>
<organism evidence="1">
    <name type="scientific">Vibrio tasmaniensis</name>
    <dbReference type="NCBI Taxonomy" id="212663"/>
    <lineage>
        <taxon>Bacteria</taxon>
        <taxon>Pseudomonadati</taxon>
        <taxon>Pseudomonadota</taxon>
        <taxon>Gammaproteobacteria</taxon>
        <taxon>Vibrionales</taxon>
        <taxon>Vibrionaceae</taxon>
        <taxon>Vibrio</taxon>
    </lineage>
</organism>